<evidence type="ECO:0000313" key="2">
    <source>
        <dbReference type="Proteomes" id="UP001163687"/>
    </source>
</evidence>
<gene>
    <name evidence="1" type="ORF">caldi_29890</name>
</gene>
<dbReference type="KEGG" id="cmic:caldi_29890"/>
<keyword evidence="2" id="KW-1185">Reference proteome</keyword>
<organism evidence="1 2">
    <name type="scientific">Caldinitratiruptor microaerophilus</name>
    <dbReference type="NCBI Taxonomy" id="671077"/>
    <lineage>
        <taxon>Bacteria</taxon>
        <taxon>Bacillati</taxon>
        <taxon>Bacillota</taxon>
        <taxon>Clostridia</taxon>
        <taxon>Eubacteriales</taxon>
        <taxon>Symbiobacteriaceae</taxon>
        <taxon>Caldinitratiruptor</taxon>
    </lineage>
</organism>
<dbReference type="Proteomes" id="UP001163687">
    <property type="component" value="Chromosome"/>
</dbReference>
<reference evidence="1" key="1">
    <citation type="submission" date="2022-03" db="EMBL/GenBank/DDBJ databases">
        <title>Complete genome sequence of Caldinitratiruptor microaerophilus.</title>
        <authorList>
            <person name="Mukaiyama R."/>
            <person name="Nishiyama T."/>
            <person name="Ueda K."/>
        </authorList>
    </citation>
    <scope>NUCLEOTIDE SEQUENCE</scope>
    <source>
        <strain evidence="1">JCM 16183</strain>
    </source>
</reference>
<proteinExistence type="predicted"/>
<evidence type="ECO:0000313" key="1">
    <source>
        <dbReference type="EMBL" id="BDG61899.1"/>
    </source>
</evidence>
<dbReference type="EMBL" id="AP025628">
    <property type="protein sequence ID" value="BDG61899.1"/>
    <property type="molecule type" value="Genomic_DNA"/>
</dbReference>
<accession>A0AA35CNS2</accession>
<sequence length="51" mass="5764">MSIREIHAGSDQTKRLVAEVAAGKKDREAAIDELAERYRPKGFIPRRRGGR</sequence>
<name>A0AA35CNS2_9FIRM</name>
<protein>
    <submittedName>
        <fullName evidence="1">Uncharacterized protein</fullName>
    </submittedName>
</protein>
<dbReference type="AlphaFoldDB" id="A0AA35CNS2"/>